<comment type="similarity">
    <text evidence="2">Belongs to the short-chain dehydrogenases/reductases (SDR) family.</text>
</comment>
<evidence type="ECO:0000256" key="2">
    <source>
        <dbReference type="ARBA" id="ARBA00006484"/>
    </source>
</evidence>
<dbReference type="PRINTS" id="PR00080">
    <property type="entry name" value="SDRFAMILY"/>
</dbReference>
<gene>
    <name evidence="3" type="ORF">FNK824_LOCUS21426</name>
</gene>
<protein>
    <submittedName>
        <fullName evidence="3">Uncharacterized protein</fullName>
    </submittedName>
</protein>
<accession>A0A819II08</accession>
<sequence length="657" mass="74990">MPSVIICVACNRHFCWNHFCEHRETYGKYVDDAHNHQQPLSKCLAEFEQIENKLRSSIGNWEGQAVEDTRQSANDARKTLENLIQNYRSHFEDESSTIIDSRSTHRDAQLVRLEKLQNEYVHSLESIHIVPHYNQKRTLEIETISPIKESFSSNLWKEVSPICDPNMPKTRLGKRLIEEPLAESAVGNYWAIGASDEYLLAQEYENKQLTLFDRHGKRGISMTWHYDVVESAIDLIQISSWNFQQRWSSPVTCHANEFITCIQLNSKDQLALSIQDENNPLNRQFRFELRDLTLNILHTIFLDTDSGIFSRMTPLPDGYWALLNVDNNLVFILDEEEKGILEQTRVLHWLKISSSALITGAAQGIGRAIAFRLAKDGFNVAVNDIEKNSSKLNQVKQEIENIGRKSVAIIADVSQDKQVQSMMNNAREKLGNLNVVVANAGICQIKPMIEISADDWDKIFALNMRGVFLCYREAAKIMIEQGKGGKIIGACSTAGYSSHTMAAHYIASKWGVRGLTQATALELAKYNIKVNAYCPGITETDMMQSINEIMTKYREKQKEKGEKVDEVKNMPAFDRLGQPEDIANLVSFLASKDSDYITGQIQQINDCERDSIKQIRQIADEARKLLLKHTAKHMTDIEIDFIEIDLHRWKKITYSAK</sequence>
<dbReference type="EMBL" id="CAJOBE010004121">
    <property type="protein sequence ID" value="CAF3917370.1"/>
    <property type="molecule type" value="Genomic_DNA"/>
</dbReference>
<dbReference type="PRINTS" id="PR00081">
    <property type="entry name" value="GDHRDH"/>
</dbReference>
<dbReference type="FunFam" id="3.40.50.720:FF:000084">
    <property type="entry name" value="Short-chain dehydrogenase reductase"/>
    <property type="match status" value="1"/>
</dbReference>
<dbReference type="GO" id="GO:0048038">
    <property type="term" value="F:quinone binding"/>
    <property type="evidence" value="ECO:0007669"/>
    <property type="project" value="TreeGrafter"/>
</dbReference>
<dbReference type="Proteomes" id="UP000663874">
    <property type="component" value="Unassembled WGS sequence"/>
</dbReference>
<dbReference type="GO" id="GO:0006633">
    <property type="term" value="P:fatty acid biosynthetic process"/>
    <property type="evidence" value="ECO:0007669"/>
    <property type="project" value="TreeGrafter"/>
</dbReference>
<dbReference type="PANTHER" id="PTHR42760">
    <property type="entry name" value="SHORT-CHAIN DEHYDROGENASES/REDUCTASES FAMILY MEMBER"/>
    <property type="match status" value="1"/>
</dbReference>
<reference evidence="3" key="1">
    <citation type="submission" date="2021-02" db="EMBL/GenBank/DDBJ databases">
        <authorList>
            <person name="Nowell W R."/>
        </authorList>
    </citation>
    <scope>NUCLEOTIDE SEQUENCE</scope>
</reference>
<dbReference type="InterPro" id="IPR036291">
    <property type="entry name" value="NAD(P)-bd_dom_sf"/>
</dbReference>
<comment type="pathway">
    <text evidence="1">Lipid metabolism; fatty acid biosynthesis.</text>
</comment>
<organism evidence="3 4">
    <name type="scientific">Rotaria sordida</name>
    <dbReference type="NCBI Taxonomy" id="392033"/>
    <lineage>
        <taxon>Eukaryota</taxon>
        <taxon>Metazoa</taxon>
        <taxon>Spiralia</taxon>
        <taxon>Gnathifera</taxon>
        <taxon>Rotifera</taxon>
        <taxon>Eurotatoria</taxon>
        <taxon>Bdelloidea</taxon>
        <taxon>Philodinida</taxon>
        <taxon>Philodinidae</taxon>
        <taxon>Rotaria</taxon>
    </lineage>
</organism>
<dbReference type="SUPFAM" id="SSF51735">
    <property type="entry name" value="NAD(P)-binding Rossmann-fold domains"/>
    <property type="match status" value="1"/>
</dbReference>
<evidence type="ECO:0000313" key="3">
    <source>
        <dbReference type="EMBL" id="CAF3917370.1"/>
    </source>
</evidence>
<dbReference type="AlphaFoldDB" id="A0A819II08"/>
<comment type="caution">
    <text evidence="3">The sequence shown here is derived from an EMBL/GenBank/DDBJ whole genome shotgun (WGS) entry which is preliminary data.</text>
</comment>
<dbReference type="Gene3D" id="3.40.50.720">
    <property type="entry name" value="NAD(P)-binding Rossmann-like Domain"/>
    <property type="match status" value="1"/>
</dbReference>
<dbReference type="GO" id="GO:0016616">
    <property type="term" value="F:oxidoreductase activity, acting on the CH-OH group of donors, NAD or NADP as acceptor"/>
    <property type="evidence" value="ECO:0007669"/>
    <property type="project" value="TreeGrafter"/>
</dbReference>
<evidence type="ECO:0000313" key="4">
    <source>
        <dbReference type="Proteomes" id="UP000663874"/>
    </source>
</evidence>
<dbReference type="InterPro" id="IPR002347">
    <property type="entry name" value="SDR_fam"/>
</dbReference>
<name>A0A819II08_9BILA</name>
<evidence type="ECO:0000256" key="1">
    <source>
        <dbReference type="ARBA" id="ARBA00005194"/>
    </source>
</evidence>
<dbReference type="PANTHER" id="PTHR42760:SF121">
    <property type="entry name" value="3-OXOACYL-(ACYL-CARRIER-PROTEIN) REDUCTASE"/>
    <property type="match status" value="1"/>
</dbReference>
<proteinExistence type="inferred from homology"/>
<dbReference type="Pfam" id="PF00106">
    <property type="entry name" value="adh_short"/>
    <property type="match status" value="1"/>
</dbReference>